<evidence type="ECO:0000256" key="8">
    <source>
        <dbReference type="SAM" id="Phobius"/>
    </source>
</evidence>
<dbReference type="GO" id="GO:0016757">
    <property type="term" value="F:glycosyltransferase activity"/>
    <property type="evidence" value="ECO:0007669"/>
    <property type="project" value="UniProtKB-KW"/>
</dbReference>
<keyword evidence="3 10" id="KW-0328">Glycosyltransferase</keyword>
<name>A0ABY7PML6_9BACT</name>
<feature type="transmembrane region" description="Helical" evidence="8">
    <location>
        <begin position="102"/>
        <end position="119"/>
    </location>
</feature>
<dbReference type="Pfam" id="PF13231">
    <property type="entry name" value="PMT_2"/>
    <property type="match status" value="1"/>
</dbReference>
<evidence type="ECO:0000259" key="9">
    <source>
        <dbReference type="Pfam" id="PF13231"/>
    </source>
</evidence>
<comment type="subcellular location">
    <subcellularLocation>
        <location evidence="1">Cell membrane</location>
        <topology evidence="1">Multi-pass membrane protein</topology>
    </subcellularLocation>
</comment>
<dbReference type="PANTHER" id="PTHR33908:SF11">
    <property type="entry name" value="MEMBRANE PROTEIN"/>
    <property type="match status" value="1"/>
</dbReference>
<feature type="transmembrane region" description="Helical" evidence="8">
    <location>
        <begin position="153"/>
        <end position="170"/>
    </location>
</feature>
<evidence type="ECO:0000256" key="2">
    <source>
        <dbReference type="ARBA" id="ARBA00022475"/>
    </source>
</evidence>
<feature type="transmembrane region" description="Helical" evidence="8">
    <location>
        <begin position="182"/>
        <end position="209"/>
    </location>
</feature>
<feature type="transmembrane region" description="Helical" evidence="8">
    <location>
        <begin position="309"/>
        <end position="326"/>
    </location>
</feature>
<dbReference type="PANTHER" id="PTHR33908">
    <property type="entry name" value="MANNOSYLTRANSFERASE YKCB-RELATED"/>
    <property type="match status" value="1"/>
</dbReference>
<dbReference type="RefSeq" id="WP_270126703.1">
    <property type="nucleotide sequence ID" value="NZ_CP115396.1"/>
</dbReference>
<sequence>MSDILTNWSKLPRWFWPLLIGLNFLLHAPFFSQPPVGLHTWRQSNTMAVIRNFYEEDMNIMRPRVDRRNESDGVTGMQFPSYEWTVAAVCKAVGFHEGVARVVNWLIFAGGVIFCYHLFRRITQSVWMAAVAAWCLSWSPELFYHCISALPDVLALSASLGGLWLFLRWWDTRHSLSFWGSLLLTTLAGATKLQFLLIGFPIAGLVVQALLSRQFDWRRSLLPLFFFAVVSVGLPLAWYAYSLRLIETSGLADFGLEVRPADDLRTGLGILLFNIKSDWPEMLLGYGSAVMVLVGAGQMRLAGVRRSPWMWPALLWVGGVAVYYVFELRQMKDHGYYMLPLLPLFVWAAAKGSEVLRRNVRWHWLLALILFSQPVWAGVRVMKYWLRGPRDVPSEMYYPQSRALLENAVPNDALCLVGPDESGCKQFYFVHKKGFGLESSERLSWPTTTGEPYVADCIARGAQYLYLSDSTLLTNPYLAPYVGPRVVRVGAVQVFKLQMPAGR</sequence>
<gene>
    <name evidence="10" type="ORF">O9Z63_17765</name>
</gene>
<keyword evidence="6 8" id="KW-1133">Transmembrane helix</keyword>
<keyword evidence="2" id="KW-1003">Cell membrane</keyword>
<evidence type="ECO:0000256" key="6">
    <source>
        <dbReference type="ARBA" id="ARBA00022989"/>
    </source>
</evidence>
<feature type="transmembrane region" description="Helical" evidence="8">
    <location>
        <begin position="335"/>
        <end position="350"/>
    </location>
</feature>
<dbReference type="Proteomes" id="UP001211872">
    <property type="component" value="Chromosome"/>
</dbReference>
<keyword evidence="11" id="KW-1185">Reference proteome</keyword>
<evidence type="ECO:0000256" key="4">
    <source>
        <dbReference type="ARBA" id="ARBA00022679"/>
    </source>
</evidence>
<accession>A0ABY7PML6</accession>
<feature type="transmembrane region" description="Helical" evidence="8">
    <location>
        <begin position="14"/>
        <end position="32"/>
    </location>
</feature>
<evidence type="ECO:0000313" key="11">
    <source>
        <dbReference type="Proteomes" id="UP001211872"/>
    </source>
</evidence>
<reference evidence="10 11" key="1">
    <citation type="journal article" date="2011" name="Int. J. Syst. Evol. Microbiol.">
        <title>Hymenobacter yonginensis sp. nov., isolated from a mesotrophic artificial lake.</title>
        <authorList>
            <person name="Joung Y."/>
            <person name="Cho S.H."/>
            <person name="Kim H."/>
            <person name="Kim S.B."/>
            <person name="Joh K."/>
        </authorList>
    </citation>
    <scope>NUCLEOTIDE SEQUENCE [LARGE SCALE GENOMIC DNA]</scope>
    <source>
        <strain evidence="10 11">KCTC 22745</strain>
    </source>
</reference>
<keyword evidence="4 10" id="KW-0808">Transferase</keyword>
<keyword evidence="5 8" id="KW-0812">Transmembrane</keyword>
<evidence type="ECO:0000256" key="1">
    <source>
        <dbReference type="ARBA" id="ARBA00004651"/>
    </source>
</evidence>
<evidence type="ECO:0000256" key="5">
    <source>
        <dbReference type="ARBA" id="ARBA00022692"/>
    </source>
</evidence>
<keyword evidence="7 8" id="KW-0472">Membrane</keyword>
<evidence type="ECO:0000256" key="7">
    <source>
        <dbReference type="ARBA" id="ARBA00023136"/>
    </source>
</evidence>
<feature type="domain" description="Glycosyltransferase RgtA/B/C/D-like" evidence="9">
    <location>
        <begin position="80"/>
        <end position="231"/>
    </location>
</feature>
<feature type="transmembrane region" description="Helical" evidence="8">
    <location>
        <begin position="283"/>
        <end position="303"/>
    </location>
</feature>
<dbReference type="EMBL" id="CP115396">
    <property type="protein sequence ID" value="WBO84207.1"/>
    <property type="molecule type" value="Genomic_DNA"/>
</dbReference>
<feature type="transmembrane region" description="Helical" evidence="8">
    <location>
        <begin position="221"/>
        <end position="241"/>
    </location>
</feature>
<protein>
    <submittedName>
        <fullName evidence="10">Glycosyltransferase family 39 protein</fullName>
        <ecNumber evidence="10">2.4.-.-</ecNumber>
    </submittedName>
</protein>
<proteinExistence type="predicted"/>
<feature type="transmembrane region" description="Helical" evidence="8">
    <location>
        <begin position="362"/>
        <end position="381"/>
    </location>
</feature>
<dbReference type="InterPro" id="IPR038731">
    <property type="entry name" value="RgtA/B/C-like"/>
</dbReference>
<organism evidence="10 11">
    <name type="scientific">Hymenobacter yonginensis</name>
    <dbReference type="NCBI Taxonomy" id="748197"/>
    <lineage>
        <taxon>Bacteria</taxon>
        <taxon>Pseudomonadati</taxon>
        <taxon>Bacteroidota</taxon>
        <taxon>Cytophagia</taxon>
        <taxon>Cytophagales</taxon>
        <taxon>Hymenobacteraceae</taxon>
        <taxon>Hymenobacter</taxon>
    </lineage>
</organism>
<evidence type="ECO:0000313" key="10">
    <source>
        <dbReference type="EMBL" id="WBO84207.1"/>
    </source>
</evidence>
<dbReference type="InterPro" id="IPR050297">
    <property type="entry name" value="LipidA_mod_glycosyltrf_83"/>
</dbReference>
<evidence type="ECO:0000256" key="3">
    <source>
        <dbReference type="ARBA" id="ARBA00022676"/>
    </source>
</evidence>
<dbReference type="EC" id="2.4.-.-" evidence="10"/>